<evidence type="ECO:0000313" key="4">
    <source>
        <dbReference type="Proteomes" id="UP000596661"/>
    </source>
</evidence>
<sequence length="1163" mass="130475">MESNDGPSLHFTGFYGHPCASQRHLTWTLLRRCFDIAPLSPWLAIGDFNEILSHDDKIGGSTRNASQITAFRATLDACKLSQIPYEGERTTWTNKSQGNGNVKERLDYGFTNNHWDSTFLIPTLRHLDFYNSDHQALKVTICTSSDQINVPKFKSSSEEDYWHQRARISWMKSGDSNTKFFHQRANSRSTNNRIKKLRDANGNNQTKHHRYVGHYYHILSVSFQQPREEVRSLHAFMSDDKSPESMVCPLCSLPPSHIVGSLVTDAILDVLNNGADPTLLNKTIITLIPKVKKPQLITQYRPISLCTVLYKLISKSIVLRIQPFLPLVISEYQSAFLSQRLITDNVLVAFELLHSLKNRKRGTQGYAAIKLDMSKAFDRVEWPYLAQVMLKMGFGSVVIDLILRCLQSVTYSFLLNGQVLGELVPTRGIRQGDPLSPYLFLICAEGLSRLLQTSEQNGSLHGLKVSRTAPSVSHLFFADDSVLFVRANHQSARSIKHILDIYGRASGQVVNQDKCVLSFSPNTKSQNQDFFQHLLNMPIQPCHEEYLGLPSFAGRDKTKLFSSITDKIWKLLSSWKEQLFSVGGKEVLLKAVVQAIPTYAMSCFRLPVTLCNQIESMMSNFWWGSTSSGNAIHWKNWNSLCKAKVHGGLGFRNFILFNQALLAKQAWRLLESPNSLLGRVLHHRYFLNGNLLAAGLGATPSLTWRSIVWGKELLVQGLKWRVGTGENITCKSDSWLPGHTTFTPFSFKGPDASLQVADLIDQHRQWDITAISANFGPADFDRILAIPLSLFPAEDVLIWNGTTSGCYTVKSGYQFAVSLADSHETNTSTTLDSWWTKFWKLKLPSKIRIFVWKVFHNALPVASELHRKHIAETPFCPLCKVHKETLNHALFFCTRAKDVWRQSLLVFNFKMAASTTSADFLLYVSANTSSTEFEKFLVICWSIWFERNAEYHNKPSKKAAAVLDFATNYLLKYQNAQASSSHNAGSATSTASRASVTQETPLPSPTALWTAPPLGKLKLNSDAACNKALGKIGIGAVVRDSFGVIVAALSKPIQGCFKPEEMEAVALAHSLKWAANLGLSINFIETDSLLVVQDLKIAHMCNSAFHLILNDVNYLVSFFPRAQITHVKRSANTYADVLAKFALTVDTDVSWLEEFPPLLMTVM</sequence>
<dbReference type="Pfam" id="PF13456">
    <property type="entry name" value="RVT_3"/>
    <property type="match status" value="1"/>
</dbReference>
<evidence type="ECO:0000313" key="3">
    <source>
        <dbReference type="EnsemblPlants" id="cds.evm.model.10.1423"/>
    </source>
</evidence>
<organism evidence="3 4">
    <name type="scientific">Cannabis sativa</name>
    <name type="common">Hemp</name>
    <name type="synonym">Marijuana</name>
    <dbReference type="NCBI Taxonomy" id="3483"/>
    <lineage>
        <taxon>Eukaryota</taxon>
        <taxon>Viridiplantae</taxon>
        <taxon>Streptophyta</taxon>
        <taxon>Embryophyta</taxon>
        <taxon>Tracheophyta</taxon>
        <taxon>Spermatophyta</taxon>
        <taxon>Magnoliopsida</taxon>
        <taxon>eudicotyledons</taxon>
        <taxon>Gunneridae</taxon>
        <taxon>Pentapetalae</taxon>
        <taxon>rosids</taxon>
        <taxon>fabids</taxon>
        <taxon>Rosales</taxon>
        <taxon>Cannabaceae</taxon>
        <taxon>Cannabis</taxon>
    </lineage>
</organism>
<dbReference type="CDD" id="cd01650">
    <property type="entry name" value="RT_nLTR_like"/>
    <property type="match status" value="1"/>
</dbReference>
<dbReference type="PANTHER" id="PTHR33116:SF86">
    <property type="entry name" value="REVERSE TRANSCRIPTASE DOMAIN-CONTAINING PROTEIN"/>
    <property type="match status" value="1"/>
</dbReference>
<dbReference type="InterPro" id="IPR026960">
    <property type="entry name" value="RVT-Znf"/>
</dbReference>
<dbReference type="InterPro" id="IPR012337">
    <property type="entry name" value="RNaseH-like_sf"/>
</dbReference>
<dbReference type="Gene3D" id="3.60.10.10">
    <property type="entry name" value="Endonuclease/exonuclease/phosphatase"/>
    <property type="match status" value="1"/>
</dbReference>
<feature type="region of interest" description="Disordered" evidence="1">
    <location>
        <begin position="981"/>
        <end position="1008"/>
    </location>
</feature>
<reference evidence="3" key="1">
    <citation type="submission" date="2021-03" db="UniProtKB">
        <authorList>
            <consortium name="EnsemblPlants"/>
        </authorList>
    </citation>
    <scope>IDENTIFICATION</scope>
</reference>
<dbReference type="InterPro" id="IPR002156">
    <property type="entry name" value="RNaseH_domain"/>
</dbReference>
<dbReference type="PANTHER" id="PTHR33116">
    <property type="entry name" value="REVERSE TRANSCRIPTASE ZINC-BINDING DOMAIN-CONTAINING PROTEIN-RELATED-RELATED"/>
    <property type="match status" value="1"/>
</dbReference>
<evidence type="ECO:0000256" key="1">
    <source>
        <dbReference type="SAM" id="MobiDB-lite"/>
    </source>
</evidence>
<dbReference type="SUPFAM" id="SSF56672">
    <property type="entry name" value="DNA/RNA polymerases"/>
    <property type="match status" value="1"/>
</dbReference>
<dbReference type="GO" id="GO:0003676">
    <property type="term" value="F:nucleic acid binding"/>
    <property type="evidence" value="ECO:0007669"/>
    <property type="project" value="InterPro"/>
</dbReference>
<feature type="domain" description="Reverse transcriptase" evidence="2">
    <location>
        <begin position="269"/>
        <end position="535"/>
    </location>
</feature>
<name>A0A803QJN9_CANSA</name>
<dbReference type="GO" id="GO:0004523">
    <property type="term" value="F:RNA-DNA hybrid ribonuclease activity"/>
    <property type="evidence" value="ECO:0007669"/>
    <property type="project" value="InterPro"/>
</dbReference>
<dbReference type="Gramene" id="evm.model.10.1423">
    <property type="protein sequence ID" value="cds.evm.model.10.1423"/>
    <property type="gene ID" value="evm.TU.10.1423"/>
</dbReference>
<dbReference type="AlphaFoldDB" id="A0A803QJN9"/>
<dbReference type="PROSITE" id="PS50878">
    <property type="entry name" value="RT_POL"/>
    <property type="match status" value="1"/>
</dbReference>
<dbReference type="Gene3D" id="3.30.420.10">
    <property type="entry name" value="Ribonuclease H-like superfamily/Ribonuclease H"/>
    <property type="match status" value="1"/>
</dbReference>
<dbReference type="Proteomes" id="UP000596661">
    <property type="component" value="Unassembled WGS sequence"/>
</dbReference>
<dbReference type="InterPro" id="IPR000477">
    <property type="entry name" value="RT_dom"/>
</dbReference>
<dbReference type="SUPFAM" id="SSF53098">
    <property type="entry name" value="Ribonuclease H-like"/>
    <property type="match status" value="1"/>
</dbReference>
<dbReference type="Pfam" id="PF00078">
    <property type="entry name" value="RVT_1"/>
    <property type="match status" value="1"/>
</dbReference>
<dbReference type="OMA" id="DHTSEND"/>
<proteinExistence type="predicted"/>
<dbReference type="InterPro" id="IPR044730">
    <property type="entry name" value="RNase_H-like_dom_plant"/>
</dbReference>
<feature type="compositionally biased region" description="Low complexity" evidence="1">
    <location>
        <begin position="984"/>
        <end position="997"/>
    </location>
</feature>
<dbReference type="SUPFAM" id="SSF56219">
    <property type="entry name" value="DNase I-like"/>
    <property type="match status" value="1"/>
</dbReference>
<dbReference type="EnsemblPlants" id="evm.model.10.1423">
    <property type="protein sequence ID" value="cds.evm.model.10.1423"/>
    <property type="gene ID" value="evm.TU.10.1423"/>
</dbReference>
<dbReference type="InterPro" id="IPR036397">
    <property type="entry name" value="RNaseH_sf"/>
</dbReference>
<dbReference type="CDD" id="cd06222">
    <property type="entry name" value="RNase_H_like"/>
    <property type="match status" value="1"/>
</dbReference>
<evidence type="ECO:0000259" key="2">
    <source>
        <dbReference type="PROSITE" id="PS50878"/>
    </source>
</evidence>
<dbReference type="Pfam" id="PF13966">
    <property type="entry name" value="zf-RVT"/>
    <property type="match status" value="1"/>
</dbReference>
<dbReference type="InterPro" id="IPR043502">
    <property type="entry name" value="DNA/RNA_pol_sf"/>
</dbReference>
<dbReference type="EMBL" id="UZAU01000821">
    <property type="status" value="NOT_ANNOTATED_CDS"/>
    <property type="molecule type" value="Genomic_DNA"/>
</dbReference>
<dbReference type="InterPro" id="IPR036691">
    <property type="entry name" value="Endo/exonu/phosph_ase_sf"/>
</dbReference>
<protein>
    <recommendedName>
        <fullName evidence="2">Reverse transcriptase domain-containing protein</fullName>
    </recommendedName>
</protein>
<keyword evidence="4" id="KW-1185">Reference proteome</keyword>
<accession>A0A803QJN9</accession>